<protein>
    <submittedName>
        <fullName evidence="1">Uncharacterized protein</fullName>
    </submittedName>
</protein>
<dbReference type="AlphaFoldDB" id="A0A1H4CT84"/>
<gene>
    <name evidence="1" type="ORF">SAMN05192564_102468</name>
</gene>
<dbReference type="EMBL" id="FNRQ01000002">
    <property type="protein sequence ID" value="SEA63524.1"/>
    <property type="molecule type" value="Genomic_DNA"/>
</dbReference>
<evidence type="ECO:0000313" key="1">
    <source>
        <dbReference type="EMBL" id="SEA63524.1"/>
    </source>
</evidence>
<proteinExistence type="predicted"/>
<keyword evidence="2" id="KW-1185">Reference proteome</keyword>
<dbReference type="Proteomes" id="UP000198638">
    <property type="component" value="Unassembled WGS sequence"/>
</dbReference>
<evidence type="ECO:0000313" key="2">
    <source>
        <dbReference type="Proteomes" id="UP000198638"/>
    </source>
</evidence>
<accession>A0A1H4CT84</accession>
<name>A0A1H4CT84_9BURK</name>
<sequence length="41" mass="4624">MMKSAQGACIGYAMEWFDAGEEAVNLSHENTSYRTARRNLN</sequence>
<organism evidence="1 2">
    <name type="scientific">Paraburkholderia sartisoli</name>
    <dbReference type="NCBI Taxonomy" id="83784"/>
    <lineage>
        <taxon>Bacteria</taxon>
        <taxon>Pseudomonadati</taxon>
        <taxon>Pseudomonadota</taxon>
        <taxon>Betaproteobacteria</taxon>
        <taxon>Burkholderiales</taxon>
        <taxon>Burkholderiaceae</taxon>
        <taxon>Paraburkholderia</taxon>
    </lineage>
</organism>
<reference evidence="2" key="1">
    <citation type="submission" date="2016-10" db="EMBL/GenBank/DDBJ databases">
        <authorList>
            <person name="Varghese N."/>
            <person name="Submissions S."/>
        </authorList>
    </citation>
    <scope>NUCLEOTIDE SEQUENCE [LARGE SCALE GENOMIC DNA]</scope>
    <source>
        <strain evidence="2">LMG 24000</strain>
    </source>
</reference>